<organism evidence="2 3">
    <name type="scientific">Scylla paramamosain</name>
    <name type="common">Mud crab</name>
    <dbReference type="NCBI Taxonomy" id="85552"/>
    <lineage>
        <taxon>Eukaryota</taxon>
        <taxon>Metazoa</taxon>
        <taxon>Ecdysozoa</taxon>
        <taxon>Arthropoda</taxon>
        <taxon>Crustacea</taxon>
        <taxon>Multicrustacea</taxon>
        <taxon>Malacostraca</taxon>
        <taxon>Eumalacostraca</taxon>
        <taxon>Eucarida</taxon>
        <taxon>Decapoda</taxon>
        <taxon>Pleocyemata</taxon>
        <taxon>Brachyura</taxon>
        <taxon>Eubrachyura</taxon>
        <taxon>Portunoidea</taxon>
        <taxon>Portunidae</taxon>
        <taxon>Portuninae</taxon>
        <taxon>Scylla</taxon>
    </lineage>
</organism>
<dbReference type="EMBL" id="JARAKH010000002">
    <property type="protein sequence ID" value="KAK8406973.1"/>
    <property type="molecule type" value="Genomic_DNA"/>
</dbReference>
<dbReference type="Proteomes" id="UP001487740">
    <property type="component" value="Unassembled WGS sequence"/>
</dbReference>
<reference evidence="2 3" key="1">
    <citation type="submission" date="2023-03" db="EMBL/GenBank/DDBJ databases">
        <title>High-quality genome of Scylla paramamosain provides insights in environmental adaptation.</title>
        <authorList>
            <person name="Zhang L."/>
        </authorList>
    </citation>
    <scope>NUCLEOTIDE SEQUENCE [LARGE SCALE GENOMIC DNA]</scope>
    <source>
        <strain evidence="2">LZ_2023a</strain>
        <tissue evidence="2">Muscle</tissue>
    </source>
</reference>
<feature type="compositionally biased region" description="Polar residues" evidence="1">
    <location>
        <begin position="23"/>
        <end position="49"/>
    </location>
</feature>
<proteinExistence type="predicted"/>
<feature type="region of interest" description="Disordered" evidence="1">
    <location>
        <begin position="205"/>
        <end position="276"/>
    </location>
</feature>
<accession>A0AAW0V6F7</accession>
<keyword evidence="3" id="KW-1185">Reference proteome</keyword>
<gene>
    <name evidence="2" type="ORF">O3P69_007492</name>
</gene>
<feature type="compositionally biased region" description="Low complexity" evidence="1">
    <location>
        <begin position="234"/>
        <end position="254"/>
    </location>
</feature>
<protein>
    <submittedName>
        <fullName evidence="2">Uncharacterized protein</fullName>
    </submittedName>
</protein>
<evidence type="ECO:0000313" key="3">
    <source>
        <dbReference type="Proteomes" id="UP001487740"/>
    </source>
</evidence>
<sequence>MVVVVKESGGGRGNGQTGKDCHCTSTQPPLRSGTQWQDTRSPGTHTPPQGSSVFALQLSSAAFRISDVINFPLVVILDVLLHTTATQLRHHTLCYWVPQLHNGTWFGANEERRRGGRRRAVRCGGALRCWGVIGVPGMARGWLSVPSSLKRSFSPPPPAFPEVTSSFQIDYQPDFKPEVPAKGDPLPVCGTAAQSLYPLTPHAVTKTDKQNTESHPAPSWPRPALQHPAPRPFSLASLDTSTSTSTSRSSTLYTGGFQQPQEAWPHPAVWPGDGGG</sequence>
<name>A0AAW0V6F7_SCYPA</name>
<evidence type="ECO:0000256" key="1">
    <source>
        <dbReference type="SAM" id="MobiDB-lite"/>
    </source>
</evidence>
<evidence type="ECO:0000313" key="2">
    <source>
        <dbReference type="EMBL" id="KAK8406973.1"/>
    </source>
</evidence>
<dbReference type="AlphaFoldDB" id="A0AAW0V6F7"/>
<feature type="region of interest" description="Disordered" evidence="1">
    <location>
        <begin position="1"/>
        <end position="49"/>
    </location>
</feature>
<comment type="caution">
    <text evidence="2">The sequence shown here is derived from an EMBL/GenBank/DDBJ whole genome shotgun (WGS) entry which is preliminary data.</text>
</comment>